<evidence type="ECO:0000256" key="1">
    <source>
        <dbReference type="SAM" id="Phobius"/>
    </source>
</evidence>
<evidence type="ECO:0008006" key="4">
    <source>
        <dbReference type="Google" id="ProtNLM"/>
    </source>
</evidence>
<feature type="transmembrane region" description="Helical" evidence="1">
    <location>
        <begin position="53"/>
        <end position="73"/>
    </location>
</feature>
<keyword evidence="1" id="KW-1133">Transmembrane helix</keyword>
<protein>
    <recommendedName>
        <fullName evidence="4">Group-specific protein</fullName>
    </recommendedName>
</protein>
<keyword evidence="1" id="KW-0812">Transmembrane</keyword>
<dbReference type="RefSeq" id="WP_279494783.1">
    <property type="nucleotide sequence ID" value="NZ_CP122283.1"/>
</dbReference>
<name>A0ABY8KJA4_9BACI</name>
<proteinExistence type="predicted"/>
<dbReference type="EMBL" id="CP122283">
    <property type="protein sequence ID" value="WGF38977.1"/>
    <property type="molecule type" value="Genomic_DNA"/>
</dbReference>
<keyword evidence="1" id="KW-0472">Membrane</keyword>
<evidence type="ECO:0000313" key="2">
    <source>
        <dbReference type="EMBL" id="WGF38977.1"/>
    </source>
</evidence>
<gene>
    <name evidence="2" type="ORF">QBO96_01580</name>
</gene>
<organism evidence="2 3">
    <name type="scientific">Lysinibacillus capsici</name>
    <dbReference type="NCBI Taxonomy" id="2115968"/>
    <lineage>
        <taxon>Bacteria</taxon>
        <taxon>Bacillati</taxon>
        <taxon>Bacillota</taxon>
        <taxon>Bacilli</taxon>
        <taxon>Bacillales</taxon>
        <taxon>Bacillaceae</taxon>
        <taxon>Lysinibacillus</taxon>
    </lineage>
</organism>
<dbReference type="Proteomes" id="UP001244564">
    <property type="component" value="Chromosome"/>
</dbReference>
<feature type="transmembrane region" description="Helical" evidence="1">
    <location>
        <begin position="119"/>
        <end position="139"/>
    </location>
</feature>
<feature type="transmembrane region" description="Helical" evidence="1">
    <location>
        <begin position="85"/>
        <end position="107"/>
    </location>
</feature>
<keyword evidence="3" id="KW-1185">Reference proteome</keyword>
<accession>A0ABY8KJA4</accession>
<sequence length="142" mass="16360">MVEAIMKWFMIIAEWLLFLYVLICLLSFNIIHLGNLLYVDMPHEESMTVTASFAQTSLFIIGIGVVCFLYMKYLWGSNAYKKSKAVIWGSLFACHALTSGFYLLMRYGLIWNQHEAMELLLSTIISFVLTIQAVMKYVASKY</sequence>
<reference evidence="2 3" key="1">
    <citation type="submission" date="2023-04" db="EMBL/GenBank/DDBJ databases">
        <title>Genomic of Lysinibacillus capsici TSBLM.</title>
        <authorList>
            <person name="Hu X.S."/>
            <person name="Yu C.H."/>
        </authorList>
    </citation>
    <scope>NUCLEOTIDE SEQUENCE [LARGE SCALE GENOMIC DNA]</scope>
    <source>
        <strain evidence="2 3">TSBLM</strain>
    </source>
</reference>
<feature type="transmembrane region" description="Helical" evidence="1">
    <location>
        <begin position="12"/>
        <end position="33"/>
    </location>
</feature>
<evidence type="ECO:0000313" key="3">
    <source>
        <dbReference type="Proteomes" id="UP001244564"/>
    </source>
</evidence>